<gene>
    <name evidence="3" type="ORF">JXQ802_LOCUS48029</name>
    <name evidence="2" type="ORF">PYM288_LOCUS32063</name>
</gene>
<dbReference type="EMBL" id="CAJNOH010003660">
    <property type="protein sequence ID" value="CAF1344411.1"/>
    <property type="molecule type" value="Genomic_DNA"/>
</dbReference>
<dbReference type="Proteomes" id="UP000663854">
    <property type="component" value="Unassembled WGS sequence"/>
</dbReference>
<evidence type="ECO:0000256" key="1">
    <source>
        <dbReference type="SAM" id="MobiDB-lite"/>
    </source>
</evidence>
<protein>
    <submittedName>
        <fullName evidence="2">Uncharacterized protein</fullName>
    </submittedName>
</protein>
<evidence type="ECO:0000313" key="4">
    <source>
        <dbReference type="Proteomes" id="UP000663854"/>
    </source>
</evidence>
<evidence type="ECO:0000313" key="5">
    <source>
        <dbReference type="Proteomes" id="UP000663870"/>
    </source>
</evidence>
<dbReference type="AlphaFoldDB" id="A0A815GWS2"/>
<sequence>MPTSSSPHMMIDQLKSVQLNATAKLNLTACIALNLIESLQSVTCTKGTLKMTFDTAANSAYTYQQWIQRKVQFVNGGKEWNCTNSTTGEVILIMMKLIPNTFTLKGNQITVKTTNDTGITPLVCFDKIVMKMTTEQESTKETSSTTSSTTMATQTTTTTSVTSPTVTMSVMTKALLPINMTSTIKTKSNETIRGFCFGIPDSTNVYFIEQPSTGQIYQPGNPIRIEWVAKNFDSTANQNFIIKLKRYRPIIYDETIYSLRSCTNPSLGFCFDYLISVVEPSTADFYYYFEWCDWWPYSCSQTGNRFKIPAHVTGGWNYNTQLARANSPITIFRIDCNSNPTNFVARLCNENRQMTIDLTCTNCYLKYDYSILNLDLIASGGVLGTMNIKFKSATTVNLELLLTSNYVYEKSGTISSMKINLFGFGFSILGYSFESGCFLDVDLPYSIRLDALGRISTGLQYVLNTHFTFKVNSGTPSHELSMTLDKQYYPVQASFKANLTVEIGLKPTLRMSAVIISFSITTEGFLRLENQFQFPPFPSIASNIYDYNIDKPSLNHYSYPSDACSTQHLLRYHIQFGIRNSLLTFDVNIRFLTNFISIPIQTHYQEIFLDSNVAELVSGCFFKVPNNDYSQSAHLYLDIPFDSSSSFSDYFKTSIIFEMAKVLNIDQTRILYNEAQAYYAQNVRKYVTLVRVSLLPSILSNISDPTVRSLADTLLAQELNSSSILYTGTQWLKFLMKNLTQQSNIINGIVTTTTTTTTIKTSTTQIDHMDFLV</sequence>
<name>A0A815GWS2_9BILA</name>
<dbReference type="Proteomes" id="UP000663870">
    <property type="component" value="Unassembled WGS sequence"/>
</dbReference>
<proteinExistence type="predicted"/>
<accession>A0A815GWS2</accession>
<reference evidence="2" key="1">
    <citation type="submission" date="2021-02" db="EMBL/GenBank/DDBJ databases">
        <authorList>
            <person name="Nowell W R."/>
        </authorList>
    </citation>
    <scope>NUCLEOTIDE SEQUENCE</scope>
</reference>
<evidence type="ECO:0000313" key="3">
    <source>
        <dbReference type="EMBL" id="CAF1598561.1"/>
    </source>
</evidence>
<organism evidence="2 4">
    <name type="scientific">Rotaria sordida</name>
    <dbReference type="NCBI Taxonomy" id="392033"/>
    <lineage>
        <taxon>Eukaryota</taxon>
        <taxon>Metazoa</taxon>
        <taxon>Spiralia</taxon>
        <taxon>Gnathifera</taxon>
        <taxon>Rotifera</taxon>
        <taxon>Eurotatoria</taxon>
        <taxon>Bdelloidea</taxon>
        <taxon>Philodinida</taxon>
        <taxon>Philodinidae</taxon>
        <taxon>Rotaria</taxon>
    </lineage>
</organism>
<feature type="region of interest" description="Disordered" evidence="1">
    <location>
        <begin position="135"/>
        <end position="159"/>
    </location>
</feature>
<evidence type="ECO:0000313" key="2">
    <source>
        <dbReference type="EMBL" id="CAF1344411.1"/>
    </source>
</evidence>
<keyword evidence="5" id="KW-1185">Reference proteome</keyword>
<comment type="caution">
    <text evidence="2">The sequence shown here is derived from an EMBL/GenBank/DDBJ whole genome shotgun (WGS) entry which is preliminary data.</text>
</comment>
<dbReference type="EMBL" id="CAJNOL010005016">
    <property type="protein sequence ID" value="CAF1598561.1"/>
    <property type="molecule type" value="Genomic_DNA"/>
</dbReference>